<dbReference type="AlphaFoldDB" id="A0A0B7AR57"/>
<feature type="non-terminal residue" evidence="1">
    <location>
        <position position="1"/>
    </location>
</feature>
<dbReference type="EMBL" id="HACG01036503">
    <property type="protein sequence ID" value="CEK83368.1"/>
    <property type="molecule type" value="Transcribed_RNA"/>
</dbReference>
<reference evidence="1" key="1">
    <citation type="submission" date="2014-12" db="EMBL/GenBank/DDBJ databases">
        <title>Insight into the proteome of Arion vulgaris.</title>
        <authorList>
            <person name="Aradska J."/>
            <person name="Bulat T."/>
            <person name="Smidak R."/>
            <person name="Sarate P."/>
            <person name="Gangsoo J."/>
            <person name="Sialana F."/>
            <person name="Bilban M."/>
            <person name="Lubec G."/>
        </authorList>
    </citation>
    <scope>NUCLEOTIDE SEQUENCE</scope>
    <source>
        <tissue evidence="1">Skin</tissue>
    </source>
</reference>
<gene>
    <name evidence="1" type="primary">ORF136623</name>
</gene>
<name>A0A0B7AR57_9EUPU</name>
<evidence type="ECO:0000313" key="1">
    <source>
        <dbReference type="EMBL" id="CEK83368.1"/>
    </source>
</evidence>
<protein>
    <submittedName>
        <fullName evidence="1">Uncharacterized protein</fullName>
    </submittedName>
</protein>
<organism evidence="1">
    <name type="scientific">Arion vulgaris</name>
    <dbReference type="NCBI Taxonomy" id="1028688"/>
    <lineage>
        <taxon>Eukaryota</taxon>
        <taxon>Metazoa</taxon>
        <taxon>Spiralia</taxon>
        <taxon>Lophotrochozoa</taxon>
        <taxon>Mollusca</taxon>
        <taxon>Gastropoda</taxon>
        <taxon>Heterobranchia</taxon>
        <taxon>Euthyneura</taxon>
        <taxon>Panpulmonata</taxon>
        <taxon>Eupulmonata</taxon>
        <taxon>Stylommatophora</taxon>
        <taxon>Helicina</taxon>
        <taxon>Arionoidea</taxon>
        <taxon>Arionidae</taxon>
        <taxon>Arion</taxon>
    </lineage>
</organism>
<proteinExistence type="predicted"/>
<sequence length="50" mass="5826">LFGVRDLVRERLRLTGDRVLDLRLSLDRVLLGRERDRLRLTGLLDLLGVL</sequence>
<accession>A0A0B7AR57</accession>